<dbReference type="Gene3D" id="3.40.50.150">
    <property type="entry name" value="Vaccinia Virus protein VP39"/>
    <property type="match status" value="1"/>
</dbReference>
<comment type="similarity">
    <text evidence="5 6">Belongs to the class I-like SAM-binding methyltransferase superfamily. C5-methyltransferase family.</text>
</comment>
<dbReference type="PANTHER" id="PTHR46098">
    <property type="entry name" value="TRNA (CYTOSINE(38)-C(5))-METHYLTRANSFERASE"/>
    <property type="match status" value="1"/>
</dbReference>
<comment type="caution">
    <text evidence="8">The sequence shown here is derived from an EMBL/GenBank/DDBJ whole genome shotgun (WGS) entry which is preliminary data.</text>
</comment>
<dbReference type="SUPFAM" id="SSF53335">
    <property type="entry name" value="S-adenosyl-L-methionine-dependent methyltransferases"/>
    <property type="match status" value="1"/>
</dbReference>
<keyword evidence="1 5" id="KW-0489">Methyltransferase</keyword>
<evidence type="ECO:0000256" key="2">
    <source>
        <dbReference type="ARBA" id="ARBA00022679"/>
    </source>
</evidence>
<evidence type="ECO:0000256" key="6">
    <source>
        <dbReference type="RuleBase" id="RU000416"/>
    </source>
</evidence>
<dbReference type="PROSITE" id="PS51679">
    <property type="entry name" value="SAM_MT_C5"/>
    <property type="match status" value="1"/>
</dbReference>
<evidence type="ECO:0000313" key="8">
    <source>
        <dbReference type="EMBL" id="MEQ2470657.1"/>
    </source>
</evidence>
<dbReference type="PROSITE" id="PS00094">
    <property type="entry name" value="C5_MTASE_1"/>
    <property type="match status" value="1"/>
</dbReference>
<dbReference type="Gene3D" id="3.90.120.10">
    <property type="entry name" value="DNA Methylase, subunit A, domain 2"/>
    <property type="match status" value="1"/>
</dbReference>
<dbReference type="CDD" id="cd00315">
    <property type="entry name" value="Cyt_C5_DNA_methylase"/>
    <property type="match status" value="1"/>
</dbReference>
<keyword evidence="2 5" id="KW-0808">Transferase</keyword>
<evidence type="ECO:0000256" key="5">
    <source>
        <dbReference type="PROSITE-ProRule" id="PRU01016"/>
    </source>
</evidence>
<keyword evidence="3 5" id="KW-0949">S-adenosyl-L-methionine</keyword>
<dbReference type="NCBIfam" id="TIGR00675">
    <property type="entry name" value="dcm"/>
    <property type="match status" value="1"/>
</dbReference>
<dbReference type="InterPro" id="IPR031303">
    <property type="entry name" value="C5_meth_CS"/>
</dbReference>
<evidence type="ECO:0000256" key="3">
    <source>
        <dbReference type="ARBA" id="ARBA00022691"/>
    </source>
</evidence>
<keyword evidence="4" id="KW-0680">Restriction system</keyword>
<keyword evidence="9" id="KW-1185">Reference proteome</keyword>
<gene>
    <name evidence="8" type="primary">dcm</name>
    <name evidence="8" type="ORF">WMO39_10025</name>
</gene>
<dbReference type="GO" id="GO:0032259">
    <property type="term" value="P:methylation"/>
    <property type="evidence" value="ECO:0007669"/>
    <property type="project" value="UniProtKB-KW"/>
</dbReference>
<dbReference type="InterPro" id="IPR018117">
    <property type="entry name" value="C5_DNA_meth_AS"/>
</dbReference>
<protein>
    <recommendedName>
        <fullName evidence="7">Cytosine-specific methyltransferase</fullName>
        <ecNumber evidence="7">2.1.1.37</ecNumber>
    </recommendedName>
</protein>
<dbReference type="Proteomes" id="UP001490816">
    <property type="component" value="Unassembled WGS sequence"/>
</dbReference>
<feature type="active site" evidence="5">
    <location>
        <position position="74"/>
    </location>
</feature>
<dbReference type="Pfam" id="PF00145">
    <property type="entry name" value="DNA_methylase"/>
    <property type="match status" value="1"/>
</dbReference>
<dbReference type="EMBL" id="JBBMEZ010000032">
    <property type="protein sequence ID" value="MEQ2470657.1"/>
    <property type="molecule type" value="Genomic_DNA"/>
</dbReference>
<comment type="catalytic activity">
    <reaction evidence="7">
        <text>a 2'-deoxycytidine in DNA + S-adenosyl-L-methionine = a 5-methyl-2'-deoxycytidine in DNA + S-adenosyl-L-homocysteine + H(+)</text>
        <dbReference type="Rhea" id="RHEA:13681"/>
        <dbReference type="Rhea" id="RHEA-COMP:11369"/>
        <dbReference type="Rhea" id="RHEA-COMP:11370"/>
        <dbReference type="ChEBI" id="CHEBI:15378"/>
        <dbReference type="ChEBI" id="CHEBI:57856"/>
        <dbReference type="ChEBI" id="CHEBI:59789"/>
        <dbReference type="ChEBI" id="CHEBI:85452"/>
        <dbReference type="ChEBI" id="CHEBI:85454"/>
        <dbReference type="EC" id="2.1.1.37"/>
    </reaction>
</comment>
<sequence length="404" mass="45203">MKFFDMFAGIGGFRSGLEAIGGFECVGYCEIDKYAKQAYEAMYDTGGELYFEDARKIIPEQLPHIDLITGGFPCQSFSIAGQRKGFEDTRGTLFFEIARIASVKRPKYLFLENVPGLLSHNKGRTFKTILSSLDQLGYDVVWQVLNSKNFGVPQSRKRLYLIGFHREKCAGQVLSFTQTNSKTTVQRYPGKEGDRIYSSEGTSITLTSNAGGFGGRTGLYSIEELGLPINVNTKDGYQIAYPGDSIDTAYLGQNSRRGRVGNQVAHTLTTSQTQAYYFIDMNPDPKMTEIARCITARHASDISNRKGEHSAVFIEDYNLTDDEEHPLVVFVDKEKKIHIGRIRKLTPRECWRLQGFTDEQFDKVLATGMSDSQLYKQAGNAVTVNVISEIGKIIKQVNENSKAE</sequence>
<dbReference type="InterPro" id="IPR001525">
    <property type="entry name" value="C5_MeTfrase"/>
</dbReference>
<evidence type="ECO:0000313" key="9">
    <source>
        <dbReference type="Proteomes" id="UP001490816"/>
    </source>
</evidence>
<dbReference type="EC" id="2.1.1.37" evidence="7"/>
<evidence type="ECO:0000256" key="7">
    <source>
        <dbReference type="RuleBase" id="RU000417"/>
    </source>
</evidence>
<organism evidence="8 9">
    <name type="scientific">Ruminococcoides intestinale</name>
    <dbReference type="NCBI Taxonomy" id="3133162"/>
    <lineage>
        <taxon>Bacteria</taxon>
        <taxon>Bacillati</taxon>
        <taxon>Bacillota</taxon>
        <taxon>Clostridia</taxon>
        <taxon>Eubacteriales</taxon>
        <taxon>Oscillospiraceae</taxon>
        <taxon>Ruminococcoides</taxon>
    </lineage>
</organism>
<dbReference type="PROSITE" id="PS00095">
    <property type="entry name" value="C5_MTASE_2"/>
    <property type="match status" value="1"/>
</dbReference>
<accession>A0ABV1FED8</accession>
<dbReference type="InterPro" id="IPR050750">
    <property type="entry name" value="C5-MTase"/>
</dbReference>
<proteinExistence type="inferred from homology"/>
<dbReference type="PRINTS" id="PR00105">
    <property type="entry name" value="C5METTRFRASE"/>
</dbReference>
<dbReference type="GO" id="GO:0003886">
    <property type="term" value="F:DNA (cytosine-5-)-methyltransferase activity"/>
    <property type="evidence" value="ECO:0007669"/>
    <property type="project" value="UniProtKB-EC"/>
</dbReference>
<name>A0ABV1FED8_9FIRM</name>
<dbReference type="PANTHER" id="PTHR46098:SF1">
    <property type="entry name" value="TRNA (CYTOSINE(38)-C(5))-METHYLTRANSFERASE"/>
    <property type="match status" value="1"/>
</dbReference>
<reference evidence="8 9" key="1">
    <citation type="submission" date="2024-03" db="EMBL/GenBank/DDBJ databases">
        <title>Human intestinal bacterial collection.</title>
        <authorList>
            <person name="Pauvert C."/>
            <person name="Hitch T.C.A."/>
            <person name="Clavel T."/>
        </authorList>
    </citation>
    <scope>NUCLEOTIDE SEQUENCE [LARGE SCALE GENOMIC DNA]</scope>
    <source>
        <strain evidence="8 9">CLA-JM-H38</strain>
    </source>
</reference>
<evidence type="ECO:0000256" key="4">
    <source>
        <dbReference type="ARBA" id="ARBA00022747"/>
    </source>
</evidence>
<evidence type="ECO:0000256" key="1">
    <source>
        <dbReference type="ARBA" id="ARBA00022603"/>
    </source>
</evidence>
<dbReference type="InterPro" id="IPR029063">
    <property type="entry name" value="SAM-dependent_MTases_sf"/>
</dbReference>